<evidence type="ECO:0000313" key="2">
    <source>
        <dbReference type="EMBL" id="KAF2115835.1"/>
    </source>
</evidence>
<dbReference type="AlphaFoldDB" id="A0A6A5Z976"/>
<feature type="region of interest" description="Disordered" evidence="1">
    <location>
        <begin position="110"/>
        <end position="223"/>
    </location>
</feature>
<gene>
    <name evidence="2" type="ORF">BDV96DRAFT_574611</name>
</gene>
<dbReference type="EMBL" id="ML977322">
    <property type="protein sequence ID" value="KAF2115835.1"/>
    <property type="molecule type" value="Genomic_DNA"/>
</dbReference>
<proteinExistence type="predicted"/>
<accession>A0A6A5Z976</accession>
<feature type="compositionally biased region" description="Polar residues" evidence="1">
    <location>
        <begin position="162"/>
        <end position="182"/>
    </location>
</feature>
<reference evidence="2" key="1">
    <citation type="journal article" date="2020" name="Stud. Mycol.">
        <title>101 Dothideomycetes genomes: a test case for predicting lifestyles and emergence of pathogens.</title>
        <authorList>
            <person name="Haridas S."/>
            <person name="Albert R."/>
            <person name="Binder M."/>
            <person name="Bloem J."/>
            <person name="Labutti K."/>
            <person name="Salamov A."/>
            <person name="Andreopoulos B."/>
            <person name="Baker S."/>
            <person name="Barry K."/>
            <person name="Bills G."/>
            <person name="Bluhm B."/>
            <person name="Cannon C."/>
            <person name="Castanera R."/>
            <person name="Culley D."/>
            <person name="Daum C."/>
            <person name="Ezra D."/>
            <person name="Gonzalez J."/>
            <person name="Henrissat B."/>
            <person name="Kuo A."/>
            <person name="Liang C."/>
            <person name="Lipzen A."/>
            <person name="Lutzoni F."/>
            <person name="Magnuson J."/>
            <person name="Mondo S."/>
            <person name="Nolan M."/>
            <person name="Ohm R."/>
            <person name="Pangilinan J."/>
            <person name="Park H.-J."/>
            <person name="Ramirez L."/>
            <person name="Alfaro M."/>
            <person name="Sun H."/>
            <person name="Tritt A."/>
            <person name="Yoshinaga Y."/>
            <person name="Zwiers L.-H."/>
            <person name="Turgeon B."/>
            <person name="Goodwin S."/>
            <person name="Spatafora J."/>
            <person name="Crous P."/>
            <person name="Grigoriev I."/>
        </authorList>
    </citation>
    <scope>NUCLEOTIDE SEQUENCE</scope>
    <source>
        <strain evidence="2">CBS 627.86</strain>
    </source>
</reference>
<organism evidence="2 3">
    <name type="scientific">Lophiotrema nucula</name>
    <dbReference type="NCBI Taxonomy" id="690887"/>
    <lineage>
        <taxon>Eukaryota</taxon>
        <taxon>Fungi</taxon>
        <taxon>Dikarya</taxon>
        <taxon>Ascomycota</taxon>
        <taxon>Pezizomycotina</taxon>
        <taxon>Dothideomycetes</taxon>
        <taxon>Pleosporomycetidae</taxon>
        <taxon>Pleosporales</taxon>
        <taxon>Lophiotremataceae</taxon>
        <taxon>Lophiotrema</taxon>
    </lineage>
</organism>
<protein>
    <submittedName>
        <fullName evidence="2">Uncharacterized protein</fullName>
    </submittedName>
</protein>
<name>A0A6A5Z976_9PLEO</name>
<dbReference type="OrthoDB" id="2446291at2759"/>
<dbReference type="Proteomes" id="UP000799770">
    <property type="component" value="Unassembled WGS sequence"/>
</dbReference>
<sequence>MTPAESEHSEANSPASIQDEPFFFSPQHNSMDVDMDMEEDDLDIIGSQPPDSPMVPFGLRPAKLNAELFAHSTLNATARIPTPIYPTFTRGGMGAGGMAGLGYPSSGMAGGISNKESNHLSVPTSLFLHPPPPRKVPQTDQDRSRRMPSPISEDEDIPDTPTALTQSQLSRLSVTSHSNPSDQMDMEDGQTSDSTPPPGLATTPTRGRKRSGAFTGKGRFSMGYRDDCEKCRSRIPGHYSHFLPQ</sequence>
<feature type="region of interest" description="Disordered" evidence="1">
    <location>
        <begin position="1"/>
        <end position="31"/>
    </location>
</feature>
<evidence type="ECO:0000256" key="1">
    <source>
        <dbReference type="SAM" id="MobiDB-lite"/>
    </source>
</evidence>
<evidence type="ECO:0000313" key="3">
    <source>
        <dbReference type="Proteomes" id="UP000799770"/>
    </source>
</evidence>
<keyword evidence="3" id="KW-1185">Reference proteome</keyword>
<feature type="compositionally biased region" description="Basic and acidic residues" evidence="1">
    <location>
        <begin position="1"/>
        <end position="10"/>
    </location>
</feature>